<protein>
    <submittedName>
        <fullName evidence="1">Uncharacterized protein</fullName>
    </submittedName>
</protein>
<accession>A0A4S2D9R9</accession>
<comment type="caution">
    <text evidence="1">The sequence shown here is derived from an EMBL/GenBank/DDBJ whole genome shotgun (WGS) entry which is preliminary data.</text>
</comment>
<gene>
    <name evidence="1" type="ORF">E5352_00575</name>
</gene>
<dbReference type="OrthoDB" id="6050270at2"/>
<sequence length="134" mass="14216">MATGLALLAFDARADTRTCETHASTTGSFAAGRQFFTWDVVPDVAPAEALRRIQAEGLKSGLKVGRLDPELGSVTLEQTAPLADRQVTLPVNVLVEGEGDGARITVSKTLPAGYATREDLQRRAMCAFIDAARG</sequence>
<evidence type="ECO:0000313" key="1">
    <source>
        <dbReference type="EMBL" id="TGY37413.1"/>
    </source>
</evidence>
<reference evidence="1 2" key="1">
    <citation type="submission" date="2019-04" db="EMBL/GenBank/DDBJ databases">
        <title>Microbes associate with the intestines of laboratory mice.</title>
        <authorList>
            <person name="Navarre W."/>
            <person name="Wong E."/>
            <person name="Huang K."/>
            <person name="Tropini C."/>
            <person name="Ng K."/>
            <person name="Yu B."/>
        </authorList>
    </citation>
    <scope>NUCLEOTIDE SEQUENCE [LARGE SCALE GENOMIC DNA]</scope>
    <source>
        <strain evidence="1 2">NM62_B4-13</strain>
    </source>
</reference>
<dbReference type="Proteomes" id="UP000306631">
    <property type="component" value="Unassembled WGS sequence"/>
</dbReference>
<name>A0A4S2D9R9_STEMA</name>
<dbReference type="EMBL" id="SRYW01000001">
    <property type="protein sequence ID" value="TGY37413.1"/>
    <property type="molecule type" value="Genomic_DNA"/>
</dbReference>
<evidence type="ECO:0000313" key="2">
    <source>
        <dbReference type="Proteomes" id="UP000306631"/>
    </source>
</evidence>
<proteinExistence type="predicted"/>
<dbReference type="AlphaFoldDB" id="A0A4S2D9R9"/>
<organism evidence="1 2">
    <name type="scientific">Stenotrophomonas maltophilia</name>
    <name type="common">Pseudomonas maltophilia</name>
    <name type="synonym">Xanthomonas maltophilia</name>
    <dbReference type="NCBI Taxonomy" id="40324"/>
    <lineage>
        <taxon>Bacteria</taxon>
        <taxon>Pseudomonadati</taxon>
        <taxon>Pseudomonadota</taxon>
        <taxon>Gammaproteobacteria</taxon>
        <taxon>Lysobacterales</taxon>
        <taxon>Lysobacteraceae</taxon>
        <taxon>Stenotrophomonas</taxon>
        <taxon>Stenotrophomonas maltophilia group</taxon>
    </lineage>
</organism>